<name>A0A453N288_AEGTS</name>
<dbReference type="AlphaFoldDB" id="A0A453N288"/>
<evidence type="ECO:0000313" key="1">
    <source>
        <dbReference type="EnsemblPlants" id="AET6Gv20191300.1"/>
    </source>
</evidence>
<sequence length="89" mass="10131">MILVEALFCLSSLIYNMHTHAYSRRKKLLVDSRTQLQPYCSAAHMIRQHQAISENQSFGCPCISDINIYLTFTMSCGGPLQDVGHPWLE</sequence>
<organism evidence="1 2">
    <name type="scientific">Aegilops tauschii subsp. strangulata</name>
    <name type="common">Goatgrass</name>
    <dbReference type="NCBI Taxonomy" id="200361"/>
    <lineage>
        <taxon>Eukaryota</taxon>
        <taxon>Viridiplantae</taxon>
        <taxon>Streptophyta</taxon>
        <taxon>Embryophyta</taxon>
        <taxon>Tracheophyta</taxon>
        <taxon>Spermatophyta</taxon>
        <taxon>Magnoliopsida</taxon>
        <taxon>Liliopsida</taxon>
        <taxon>Poales</taxon>
        <taxon>Poaceae</taxon>
        <taxon>BOP clade</taxon>
        <taxon>Pooideae</taxon>
        <taxon>Triticodae</taxon>
        <taxon>Triticeae</taxon>
        <taxon>Triticinae</taxon>
        <taxon>Aegilops</taxon>
    </lineage>
</organism>
<protein>
    <submittedName>
        <fullName evidence="1">Uncharacterized protein</fullName>
    </submittedName>
</protein>
<evidence type="ECO:0000313" key="2">
    <source>
        <dbReference type="Proteomes" id="UP000015105"/>
    </source>
</evidence>
<accession>A0A453N288</accession>
<dbReference type="Gramene" id="AET6Gv20191300.1">
    <property type="protein sequence ID" value="AET6Gv20191300.1"/>
    <property type="gene ID" value="AET6Gv20191300"/>
</dbReference>
<proteinExistence type="predicted"/>
<reference evidence="2" key="1">
    <citation type="journal article" date="2014" name="Science">
        <title>Ancient hybridizations among the ancestral genomes of bread wheat.</title>
        <authorList>
            <consortium name="International Wheat Genome Sequencing Consortium,"/>
            <person name="Marcussen T."/>
            <person name="Sandve S.R."/>
            <person name="Heier L."/>
            <person name="Spannagl M."/>
            <person name="Pfeifer M."/>
            <person name="Jakobsen K.S."/>
            <person name="Wulff B.B."/>
            <person name="Steuernagel B."/>
            <person name="Mayer K.F."/>
            <person name="Olsen O.A."/>
        </authorList>
    </citation>
    <scope>NUCLEOTIDE SEQUENCE [LARGE SCALE GENOMIC DNA]</scope>
    <source>
        <strain evidence="2">cv. AL8/78</strain>
    </source>
</reference>
<reference evidence="2" key="2">
    <citation type="journal article" date="2017" name="Nat. Plants">
        <title>The Aegilops tauschii genome reveals multiple impacts of transposons.</title>
        <authorList>
            <person name="Zhao G."/>
            <person name="Zou C."/>
            <person name="Li K."/>
            <person name="Wang K."/>
            <person name="Li T."/>
            <person name="Gao L."/>
            <person name="Zhang X."/>
            <person name="Wang H."/>
            <person name="Yang Z."/>
            <person name="Liu X."/>
            <person name="Jiang W."/>
            <person name="Mao L."/>
            <person name="Kong X."/>
            <person name="Jiao Y."/>
            <person name="Jia J."/>
        </authorList>
    </citation>
    <scope>NUCLEOTIDE SEQUENCE [LARGE SCALE GENOMIC DNA]</scope>
    <source>
        <strain evidence="2">cv. AL8/78</strain>
    </source>
</reference>
<keyword evidence="2" id="KW-1185">Reference proteome</keyword>
<reference evidence="1" key="3">
    <citation type="journal article" date="2017" name="Nature">
        <title>Genome sequence of the progenitor of the wheat D genome Aegilops tauschii.</title>
        <authorList>
            <person name="Luo M.C."/>
            <person name="Gu Y.Q."/>
            <person name="Puiu D."/>
            <person name="Wang H."/>
            <person name="Twardziok S.O."/>
            <person name="Deal K.R."/>
            <person name="Huo N."/>
            <person name="Zhu T."/>
            <person name="Wang L."/>
            <person name="Wang Y."/>
            <person name="McGuire P.E."/>
            <person name="Liu S."/>
            <person name="Long H."/>
            <person name="Ramasamy R.K."/>
            <person name="Rodriguez J.C."/>
            <person name="Van S.L."/>
            <person name="Yuan L."/>
            <person name="Wang Z."/>
            <person name="Xia Z."/>
            <person name="Xiao L."/>
            <person name="Anderson O.D."/>
            <person name="Ouyang S."/>
            <person name="Liang Y."/>
            <person name="Zimin A.V."/>
            <person name="Pertea G."/>
            <person name="Qi P."/>
            <person name="Bennetzen J.L."/>
            <person name="Dai X."/>
            <person name="Dawson M.W."/>
            <person name="Muller H.G."/>
            <person name="Kugler K."/>
            <person name="Rivarola-Duarte L."/>
            <person name="Spannagl M."/>
            <person name="Mayer K.F.X."/>
            <person name="Lu F.H."/>
            <person name="Bevan M.W."/>
            <person name="Leroy P."/>
            <person name="Li P."/>
            <person name="You F.M."/>
            <person name="Sun Q."/>
            <person name="Liu Z."/>
            <person name="Lyons E."/>
            <person name="Wicker T."/>
            <person name="Salzberg S.L."/>
            <person name="Devos K.M."/>
            <person name="Dvorak J."/>
        </authorList>
    </citation>
    <scope>NUCLEOTIDE SEQUENCE [LARGE SCALE GENOMIC DNA]</scope>
    <source>
        <strain evidence="1">cv. AL8/78</strain>
    </source>
</reference>
<dbReference type="Proteomes" id="UP000015105">
    <property type="component" value="Chromosome 6D"/>
</dbReference>
<reference evidence="1" key="5">
    <citation type="journal article" date="2021" name="G3 (Bethesda)">
        <title>Aegilops tauschii genome assembly Aet v5.0 features greater sequence contiguity and improved annotation.</title>
        <authorList>
            <person name="Wang L."/>
            <person name="Zhu T."/>
            <person name="Rodriguez J.C."/>
            <person name="Deal K.R."/>
            <person name="Dubcovsky J."/>
            <person name="McGuire P.E."/>
            <person name="Lux T."/>
            <person name="Spannagl M."/>
            <person name="Mayer K.F.X."/>
            <person name="Baldrich P."/>
            <person name="Meyers B.C."/>
            <person name="Huo N."/>
            <person name="Gu Y.Q."/>
            <person name="Zhou H."/>
            <person name="Devos K.M."/>
            <person name="Bennetzen J.L."/>
            <person name="Unver T."/>
            <person name="Budak H."/>
            <person name="Gulick P.J."/>
            <person name="Galiba G."/>
            <person name="Kalapos B."/>
            <person name="Nelson D.R."/>
            <person name="Li P."/>
            <person name="You F.M."/>
            <person name="Luo M.C."/>
            <person name="Dvorak J."/>
        </authorList>
    </citation>
    <scope>NUCLEOTIDE SEQUENCE [LARGE SCALE GENOMIC DNA]</scope>
    <source>
        <strain evidence="1">cv. AL8/78</strain>
    </source>
</reference>
<dbReference type="EnsemblPlants" id="AET6Gv20191300.1">
    <property type="protein sequence ID" value="AET6Gv20191300.1"/>
    <property type="gene ID" value="AET6Gv20191300"/>
</dbReference>
<reference evidence="1" key="4">
    <citation type="submission" date="2019-03" db="UniProtKB">
        <authorList>
            <consortium name="EnsemblPlants"/>
        </authorList>
    </citation>
    <scope>IDENTIFICATION</scope>
</reference>